<name>A0A139Q5U4_STRMT</name>
<dbReference type="PATRIC" id="fig|28037.234.peg.1592"/>
<gene>
    <name evidence="1" type="ORF">SMIDD28_01522</name>
</gene>
<dbReference type="EMBL" id="LQOA01000042">
    <property type="protein sequence ID" value="KXT97896.1"/>
    <property type="molecule type" value="Genomic_DNA"/>
</dbReference>
<dbReference type="Proteomes" id="UP000070136">
    <property type="component" value="Unassembled WGS sequence"/>
</dbReference>
<accession>A0A139Q5U4</accession>
<dbReference type="AlphaFoldDB" id="A0A139Q5U4"/>
<proteinExistence type="predicted"/>
<evidence type="ECO:0000313" key="2">
    <source>
        <dbReference type="Proteomes" id="UP000070136"/>
    </source>
</evidence>
<protein>
    <submittedName>
        <fullName evidence="1">Uncharacterized protein</fullName>
    </submittedName>
</protein>
<comment type="caution">
    <text evidence="1">The sequence shown here is derived from an EMBL/GenBank/DDBJ whole genome shotgun (WGS) entry which is preliminary data.</text>
</comment>
<organism evidence="1 2">
    <name type="scientific">Streptococcus mitis</name>
    <dbReference type="NCBI Taxonomy" id="28037"/>
    <lineage>
        <taxon>Bacteria</taxon>
        <taxon>Bacillati</taxon>
        <taxon>Bacillota</taxon>
        <taxon>Bacilli</taxon>
        <taxon>Lactobacillales</taxon>
        <taxon>Streptococcaceae</taxon>
        <taxon>Streptococcus</taxon>
        <taxon>Streptococcus mitis group</taxon>
    </lineage>
</organism>
<sequence>MRREQYLRYYKETESRADILVDQSEGKFEVKRSQFYIEENP</sequence>
<reference evidence="1 2" key="1">
    <citation type="submission" date="2016-01" db="EMBL/GenBank/DDBJ databases">
        <title>Highly variable Streptococcus oralis are common among viridans streptococci isolated from primates.</title>
        <authorList>
            <person name="Denapaite D."/>
            <person name="Rieger M."/>
            <person name="Koendgen S."/>
            <person name="Brueckner R."/>
            <person name="Ochigava I."/>
            <person name="Kappeler P."/>
            <person name="Maetz-Rensing K."/>
            <person name="Leendertz F."/>
            <person name="Hakenbeck R."/>
        </authorList>
    </citation>
    <scope>NUCLEOTIDE SEQUENCE [LARGE SCALE GENOMIC DNA]</scope>
    <source>
        <strain evidence="1 2">DD28</strain>
    </source>
</reference>
<evidence type="ECO:0000313" key="1">
    <source>
        <dbReference type="EMBL" id="KXT97896.1"/>
    </source>
</evidence>